<evidence type="ECO:0000313" key="1">
    <source>
        <dbReference type="EMBL" id="CAD9084618.1"/>
    </source>
</evidence>
<protein>
    <submittedName>
        <fullName evidence="1">Uncharacterized protein</fullName>
    </submittedName>
</protein>
<gene>
    <name evidence="1" type="ORF">PCOS0759_LOCUS7872</name>
</gene>
<proteinExistence type="predicted"/>
<dbReference type="EMBL" id="HBGD01009566">
    <property type="protein sequence ID" value="CAD9084618.1"/>
    <property type="molecule type" value="Transcribed_RNA"/>
</dbReference>
<reference evidence="1" key="1">
    <citation type="submission" date="2021-01" db="EMBL/GenBank/DDBJ databases">
        <authorList>
            <person name="Corre E."/>
            <person name="Pelletier E."/>
            <person name="Niang G."/>
            <person name="Scheremetjew M."/>
            <person name="Finn R."/>
            <person name="Kale V."/>
            <person name="Holt S."/>
            <person name="Cochrane G."/>
            <person name="Meng A."/>
            <person name="Brown T."/>
            <person name="Cohen L."/>
        </authorList>
    </citation>
    <scope>NUCLEOTIDE SEQUENCE</scope>
    <source>
        <strain evidence="1">WS</strain>
    </source>
</reference>
<dbReference type="AlphaFoldDB" id="A0A7S1PIL8"/>
<sequence length="123" mass="13801">MDLYTIQPFTKKRDSSASFLNSLYISAEYVNVPYRRNSSGSQIILSENVFYWKIERGNGILGGEDPAGRNGDEVGPSYCLVPFWPEESAGGASKGRKQRVKMYLKAATPNPMLSAFRARWKLV</sequence>
<organism evidence="1">
    <name type="scientific">Percolomonas cosmopolitus</name>
    <dbReference type="NCBI Taxonomy" id="63605"/>
    <lineage>
        <taxon>Eukaryota</taxon>
        <taxon>Discoba</taxon>
        <taxon>Heterolobosea</taxon>
        <taxon>Tetramitia</taxon>
        <taxon>Eutetramitia</taxon>
        <taxon>Percolomonadidae</taxon>
        <taxon>Percolomonas</taxon>
    </lineage>
</organism>
<name>A0A7S1PIL8_9EUKA</name>
<accession>A0A7S1PIL8</accession>